<accession>A0A2N8T157</accession>
<dbReference type="EC" id="2.1.1.67" evidence="4 9"/>
<evidence type="ECO:0000256" key="1">
    <source>
        <dbReference type="ARBA" id="ARBA00000903"/>
    </source>
</evidence>
<evidence type="ECO:0000256" key="9">
    <source>
        <dbReference type="HAMAP-Rule" id="MF_00812"/>
    </source>
</evidence>
<evidence type="ECO:0000256" key="7">
    <source>
        <dbReference type="ARBA" id="ARBA00022679"/>
    </source>
</evidence>
<protein>
    <recommendedName>
        <fullName evidence="4 9">Thiopurine S-methyltransferase</fullName>
        <ecNumber evidence="4 9">2.1.1.67</ecNumber>
    </recommendedName>
    <alternativeName>
        <fullName evidence="9">Thiopurine methyltransferase</fullName>
    </alternativeName>
</protein>
<dbReference type="RefSeq" id="WP_102846132.1">
    <property type="nucleotide sequence ID" value="NZ_JAMOIG010000032.1"/>
</dbReference>
<dbReference type="GO" id="GO:0010038">
    <property type="term" value="P:response to metal ion"/>
    <property type="evidence" value="ECO:0007669"/>
    <property type="project" value="InterPro"/>
</dbReference>
<comment type="subcellular location">
    <subcellularLocation>
        <location evidence="2 9">Cytoplasm</location>
    </subcellularLocation>
</comment>
<dbReference type="NCBIfam" id="NF009732">
    <property type="entry name" value="PRK13255.1"/>
    <property type="match status" value="1"/>
</dbReference>
<evidence type="ECO:0000256" key="8">
    <source>
        <dbReference type="ARBA" id="ARBA00022691"/>
    </source>
</evidence>
<name>A0A2N8T157_STUST</name>
<comment type="similarity">
    <text evidence="3 9">Belongs to the class I-like SAM-binding methyltransferase superfamily. TPMT family.</text>
</comment>
<dbReference type="SUPFAM" id="SSF53335">
    <property type="entry name" value="S-adenosyl-L-methionine-dependent methyltransferases"/>
    <property type="match status" value="1"/>
</dbReference>
<dbReference type="OrthoDB" id="9778208at2"/>
<dbReference type="GO" id="GO:0032259">
    <property type="term" value="P:methylation"/>
    <property type="evidence" value="ECO:0007669"/>
    <property type="project" value="UniProtKB-KW"/>
</dbReference>
<feature type="binding site" evidence="9">
    <location>
        <position position="45"/>
    </location>
    <ligand>
        <name>S-adenosyl-L-methionine</name>
        <dbReference type="ChEBI" id="CHEBI:59789"/>
    </ligand>
</feature>
<dbReference type="PIRSF" id="PIRSF023956">
    <property type="entry name" value="Thiopurine_S-methyltransferase"/>
    <property type="match status" value="1"/>
</dbReference>
<dbReference type="GO" id="GO:0005737">
    <property type="term" value="C:cytoplasm"/>
    <property type="evidence" value="ECO:0007669"/>
    <property type="project" value="UniProtKB-SubCell"/>
</dbReference>
<keyword evidence="6 9" id="KW-0489">Methyltransferase</keyword>
<reference evidence="10 11" key="1">
    <citation type="submission" date="2018-01" db="EMBL/GenBank/DDBJ databases">
        <title>Denitrification phenotypes of diverse strains of Pseudomonas stutzeri.</title>
        <authorList>
            <person name="Milligan D.A."/>
            <person name="Bergaust L."/>
            <person name="Bakken L.R."/>
            <person name="Frostegard A."/>
        </authorList>
    </citation>
    <scope>NUCLEOTIDE SEQUENCE [LARGE SCALE GENOMIC DNA]</scope>
    <source>
        <strain evidence="10 11">28a3</strain>
    </source>
</reference>
<organism evidence="10 11">
    <name type="scientific">Stutzerimonas stutzeri</name>
    <name type="common">Pseudomonas stutzeri</name>
    <dbReference type="NCBI Taxonomy" id="316"/>
    <lineage>
        <taxon>Bacteria</taxon>
        <taxon>Pseudomonadati</taxon>
        <taxon>Pseudomonadota</taxon>
        <taxon>Gammaproteobacteria</taxon>
        <taxon>Pseudomonadales</taxon>
        <taxon>Pseudomonadaceae</taxon>
        <taxon>Stutzerimonas</taxon>
    </lineage>
</organism>
<feature type="binding site" evidence="9">
    <location>
        <position position="10"/>
    </location>
    <ligand>
        <name>S-adenosyl-L-methionine</name>
        <dbReference type="ChEBI" id="CHEBI:59789"/>
    </ligand>
</feature>
<dbReference type="PROSITE" id="PS51585">
    <property type="entry name" value="SAM_MT_TPMT"/>
    <property type="match status" value="1"/>
</dbReference>
<dbReference type="InterPro" id="IPR008854">
    <property type="entry name" value="TPMT"/>
</dbReference>
<dbReference type="AlphaFoldDB" id="A0A2N8T157"/>
<evidence type="ECO:0000256" key="6">
    <source>
        <dbReference type="ARBA" id="ARBA00022603"/>
    </source>
</evidence>
<dbReference type="PANTHER" id="PTHR10259:SF11">
    <property type="entry name" value="THIOPURINE S-METHYLTRANSFERASE"/>
    <property type="match status" value="1"/>
</dbReference>
<dbReference type="Proteomes" id="UP000235897">
    <property type="component" value="Unassembled WGS sequence"/>
</dbReference>
<gene>
    <name evidence="9" type="primary">tpm</name>
    <name evidence="10" type="ORF">CXL00_05350</name>
</gene>
<dbReference type="InterPro" id="IPR025835">
    <property type="entry name" value="Thiopurine_S-MeTrfase"/>
</dbReference>
<feature type="binding site" evidence="9">
    <location>
        <position position="123"/>
    </location>
    <ligand>
        <name>S-adenosyl-L-methionine</name>
        <dbReference type="ChEBI" id="CHEBI:59789"/>
    </ligand>
</feature>
<evidence type="ECO:0000256" key="5">
    <source>
        <dbReference type="ARBA" id="ARBA00022490"/>
    </source>
</evidence>
<dbReference type="PANTHER" id="PTHR10259">
    <property type="entry name" value="THIOPURINE S-METHYLTRANSFERASE"/>
    <property type="match status" value="1"/>
</dbReference>
<evidence type="ECO:0000256" key="4">
    <source>
        <dbReference type="ARBA" id="ARBA00011905"/>
    </source>
</evidence>
<dbReference type="NCBIfam" id="TIGR03840">
    <property type="entry name" value="TMPT_Se_Te"/>
    <property type="match status" value="1"/>
</dbReference>
<evidence type="ECO:0000313" key="11">
    <source>
        <dbReference type="Proteomes" id="UP000235897"/>
    </source>
</evidence>
<dbReference type="InterPro" id="IPR022474">
    <property type="entry name" value="Thiopur_S-MeTfrase_Se/Te_detox"/>
</dbReference>
<dbReference type="InterPro" id="IPR029063">
    <property type="entry name" value="SAM-dependent_MTases_sf"/>
</dbReference>
<keyword evidence="5 9" id="KW-0963">Cytoplasm</keyword>
<dbReference type="HAMAP" id="MF_00812">
    <property type="entry name" value="Thiopur_methtran"/>
    <property type="match status" value="1"/>
</dbReference>
<keyword evidence="7 9" id="KW-0808">Transferase</keyword>
<dbReference type="FunFam" id="3.40.50.150:FF:000101">
    <property type="entry name" value="Thiopurine S-methyltransferase"/>
    <property type="match status" value="1"/>
</dbReference>
<feature type="binding site" evidence="9">
    <location>
        <position position="66"/>
    </location>
    <ligand>
        <name>S-adenosyl-L-methionine</name>
        <dbReference type="ChEBI" id="CHEBI:59789"/>
    </ligand>
</feature>
<dbReference type="GO" id="GO:0008119">
    <property type="term" value="F:thiopurine S-methyltransferase activity"/>
    <property type="evidence" value="ECO:0007669"/>
    <property type="project" value="UniProtKB-UniRule"/>
</dbReference>
<dbReference type="EMBL" id="POUW01000001">
    <property type="protein sequence ID" value="PNG08456.1"/>
    <property type="molecule type" value="Genomic_DNA"/>
</dbReference>
<dbReference type="Pfam" id="PF05724">
    <property type="entry name" value="TPMT"/>
    <property type="match status" value="1"/>
</dbReference>
<comment type="caution">
    <text evidence="10">The sequence shown here is derived from an EMBL/GenBank/DDBJ whole genome shotgun (WGS) entry which is preliminary data.</text>
</comment>
<evidence type="ECO:0000256" key="2">
    <source>
        <dbReference type="ARBA" id="ARBA00004496"/>
    </source>
</evidence>
<sequence>MDEGFWQRRWARNEIGFHLNEVNPYLCRHWPELRLTEGGQVLVPLCGKSLDMIWLAQQGHAVLGVELSERAVEDFFREQGLNAELSVQGEFRIYRAGTLEIRCGDFFALSAADVSGCQAVYDRAALIALPDAMRQRYVEHLDKILPPSCRGLLITLDYPQEQMSGPPFAVSDAEVRQSLGASWRVELLERANVLDERNWKFLQRGLTRLEESCYKLDGRLQRD</sequence>
<evidence type="ECO:0000256" key="3">
    <source>
        <dbReference type="ARBA" id="ARBA00008145"/>
    </source>
</evidence>
<evidence type="ECO:0000313" key="10">
    <source>
        <dbReference type="EMBL" id="PNG08456.1"/>
    </source>
</evidence>
<keyword evidence="8 9" id="KW-0949">S-adenosyl-L-methionine</keyword>
<comment type="catalytic activity">
    <reaction evidence="1 9">
        <text>S-adenosyl-L-methionine + a thiopurine = S-adenosyl-L-homocysteine + a thiopurine S-methylether.</text>
        <dbReference type="EC" id="2.1.1.67"/>
    </reaction>
</comment>
<proteinExistence type="inferred from homology"/>
<dbReference type="Gene3D" id="3.40.50.150">
    <property type="entry name" value="Vaccinia Virus protein VP39"/>
    <property type="match status" value="1"/>
</dbReference>